<dbReference type="SUPFAM" id="SSF53335">
    <property type="entry name" value="S-adenosyl-L-methionine-dependent methyltransferases"/>
    <property type="match status" value="1"/>
</dbReference>
<dbReference type="Proteomes" id="UP001303614">
    <property type="component" value="Unassembled WGS sequence"/>
</dbReference>
<organism evidence="9 10">
    <name type="scientific">Xanthomonas floridensis</name>
    <dbReference type="NCBI Taxonomy" id="1843580"/>
    <lineage>
        <taxon>Bacteria</taxon>
        <taxon>Pseudomonadati</taxon>
        <taxon>Pseudomonadota</taxon>
        <taxon>Gammaproteobacteria</taxon>
        <taxon>Lysobacterales</taxon>
        <taxon>Lysobacteraceae</taxon>
        <taxon>Xanthomonas</taxon>
    </lineage>
</organism>
<evidence type="ECO:0000256" key="6">
    <source>
        <dbReference type="PROSITE-ProRule" id="PRU01016"/>
    </source>
</evidence>
<comment type="catalytic activity">
    <reaction evidence="5 8">
        <text>a 2'-deoxycytidine in DNA + S-adenosyl-L-methionine = a 5-methyl-2'-deoxycytidine in DNA + S-adenosyl-L-homocysteine + H(+)</text>
        <dbReference type="Rhea" id="RHEA:13681"/>
        <dbReference type="Rhea" id="RHEA-COMP:11369"/>
        <dbReference type="Rhea" id="RHEA-COMP:11370"/>
        <dbReference type="ChEBI" id="CHEBI:15378"/>
        <dbReference type="ChEBI" id="CHEBI:57856"/>
        <dbReference type="ChEBI" id="CHEBI:59789"/>
        <dbReference type="ChEBI" id="CHEBI:85452"/>
        <dbReference type="ChEBI" id="CHEBI:85454"/>
        <dbReference type="EC" id="2.1.1.37"/>
    </reaction>
</comment>
<dbReference type="Gene3D" id="3.40.50.150">
    <property type="entry name" value="Vaccinia Virus protein VP39"/>
    <property type="match status" value="1"/>
</dbReference>
<dbReference type="EC" id="2.1.1.37" evidence="8"/>
<keyword evidence="4" id="KW-0680">Restriction system</keyword>
<dbReference type="InterPro" id="IPR050390">
    <property type="entry name" value="C5-Methyltransferase"/>
</dbReference>
<comment type="similarity">
    <text evidence="6 7">Belongs to the class I-like SAM-binding methyltransferase superfamily. C5-methyltransferase family.</text>
</comment>
<gene>
    <name evidence="9" type="primary">dcm</name>
    <name evidence="9" type="ORF">VB146_21915</name>
</gene>
<feature type="active site" evidence="6">
    <location>
        <position position="70"/>
    </location>
</feature>
<sequence length="342" mass="38177">MKVASFFSGCGGLDIGAQAAGCEIVFGNDVVRDAADTFSQQFPKAEVFNGPVSQLIASPDADIFSGGYPCQSFSMGGRRDPGEDKRSDLYLDFVRMLNLGAPRFFVAENVIGLMNLREGEFFKKQILELSKAANGYEISFSRMDAHRYGLAQRRSRVLIVGVRKDLRLKFEFPKPTHGSGLLDFVSHGDLIAHLPEWPEGEFYERKGGDGDNFPWYYMSRNRKAPWDGPSYTVVANWRHTTLHPASPAMELTWSNLKDGSKQRWDFTSNYEHLEKDANRRTLVKPRRLSWRECALLQGFPDGFLPAGGIQSKFTQVGNAVPPPLAKLIFTGIVNGNSLIPIS</sequence>
<dbReference type="InterPro" id="IPR029063">
    <property type="entry name" value="SAM-dependent_MTases_sf"/>
</dbReference>
<proteinExistence type="inferred from homology"/>
<evidence type="ECO:0000256" key="7">
    <source>
        <dbReference type="RuleBase" id="RU000416"/>
    </source>
</evidence>
<dbReference type="Gene3D" id="3.90.120.10">
    <property type="entry name" value="DNA Methylase, subunit A, domain 2"/>
    <property type="match status" value="1"/>
</dbReference>
<dbReference type="InterPro" id="IPR001525">
    <property type="entry name" value="C5_MeTfrase"/>
</dbReference>
<keyword evidence="3 6" id="KW-0949">S-adenosyl-L-methionine</keyword>
<evidence type="ECO:0000313" key="9">
    <source>
        <dbReference type="EMBL" id="MEA5126451.1"/>
    </source>
</evidence>
<comment type="caution">
    <text evidence="9">The sequence shown here is derived from an EMBL/GenBank/DDBJ whole genome shotgun (WGS) entry which is preliminary data.</text>
</comment>
<evidence type="ECO:0000256" key="1">
    <source>
        <dbReference type="ARBA" id="ARBA00022603"/>
    </source>
</evidence>
<keyword evidence="1 6" id="KW-0489">Methyltransferase</keyword>
<accession>A0ABU5Q3I5</accession>
<dbReference type="GO" id="GO:0032259">
    <property type="term" value="P:methylation"/>
    <property type="evidence" value="ECO:0007669"/>
    <property type="project" value="UniProtKB-KW"/>
</dbReference>
<dbReference type="EMBL" id="JAYFSO010000044">
    <property type="protein sequence ID" value="MEA5126451.1"/>
    <property type="molecule type" value="Genomic_DNA"/>
</dbReference>
<dbReference type="PROSITE" id="PS51679">
    <property type="entry name" value="SAM_MT_C5"/>
    <property type="match status" value="1"/>
</dbReference>
<dbReference type="PROSITE" id="PS00095">
    <property type="entry name" value="C5_MTASE_2"/>
    <property type="match status" value="1"/>
</dbReference>
<reference evidence="9 10" key="1">
    <citation type="submission" date="2023-12" db="EMBL/GenBank/DDBJ databases">
        <title>Genome sequencing of Xanthomonas floridensis.</title>
        <authorList>
            <person name="Greer S."/>
            <person name="Harrison J."/>
            <person name="Grant M."/>
            <person name="Vicente J."/>
            <person name="Studholme D."/>
        </authorList>
    </citation>
    <scope>NUCLEOTIDE SEQUENCE [LARGE SCALE GENOMIC DNA]</scope>
    <source>
        <strain evidence="9 10">WHRI 8848</strain>
    </source>
</reference>
<dbReference type="InterPro" id="IPR031303">
    <property type="entry name" value="C5_meth_CS"/>
</dbReference>
<keyword evidence="2 6" id="KW-0808">Transferase</keyword>
<evidence type="ECO:0000313" key="10">
    <source>
        <dbReference type="Proteomes" id="UP001303614"/>
    </source>
</evidence>
<dbReference type="InterPro" id="IPR018117">
    <property type="entry name" value="C5_DNA_meth_AS"/>
</dbReference>
<dbReference type="PANTHER" id="PTHR10629:SF52">
    <property type="entry name" value="DNA (CYTOSINE-5)-METHYLTRANSFERASE 1"/>
    <property type="match status" value="1"/>
</dbReference>
<evidence type="ECO:0000256" key="3">
    <source>
        <dbReference type="ARBA" id="ARBA00022691"/>
    </source>
</evidence>
<evidence type="ECO:0000256" key="8">
    <source>
        <dbReference type="RuleBase" id="RU000417"/>
    </source>
</evidence>
<keyword evidence="10" id="KW-1185">Reference proteome</keyword>
<dbReference type="NCBIfam" id="TIGR00675">
    <property type="entry name" value="dcm"/>
    <property type="match status" value="1"/>
</dbReference>
<dbReference type="Pfam" id="PF00145">
    <property type="entry name" value="DNA_methylase"/>
    <property type="match status" value="1"/>
</dbReference>
<name>A0ABU5Q3I5_9XANT</name>
<dbReference type="RefSeq" id="WP_082861641.1">
    <property type="nucleotide sequence ID" value="NZ_JAYFSN010000047.1"/>
</dbReference>
<dbReference type="PANTHER" id="PTHR10629">
    <property type="entry name" value="CYTOSINE-SPECIFIC METHYLTRANSFERASE"/>
    <property type="match status" value="1"/>
</dbReference>
<protein>
    <recommendedName>
        <fullName evidence="8">Cytosine-specific methyltransferase</fullName>
        <ecNumber evidence="8">2.1.1.37</ecNumber>
    </recommendedName>
</protein>
<evidence type="ECO:0000256" key="2">
    <source>
        <dbReference type="ARBA" id="ARBA00022679"/>
    </source>
</evidence>
<dbReference type="GO" id="GO:0003886">
    <property type="term" value="F:DNA (cytosine-5-)-methyltransferase activity"/>
    <property type="evidence" value="ECO:0007669"/>
    <property type="project" value="UniProtKB-EC"/>
</dbReference>
<dbReference type="PROSITE" id="PS00094">
    <property type="entry name" value="C5_MTASE_1"/>
    <property type="match status" value="1"/>
</dbReference>
<evidence type="ECO:0000256" key="4">
    <source>
        <dbReference type="ARBA" id="ARBA00022747"/>
    </source>
</evidence>
<dbReference type="PRINTS" id="PR00105">
    <property type="entry name" value="C5METTRFRASE"/>
</dbReference>
<evidence type="ECO:0000256" key="5">
    <source>
        <dbReference type="ARBA" id="ARBA00047422"/>
    </source>
</evidence>